<gene>
    <name evidence="8" type="ORF">LRP50_24730</name>
</gene>
<evidence type="ECO:0000256" key="5">
    <source>
        <dbReference type="ARBA" id="ARBA00023136"/>
    </source>
</evidence>
<evidence type="ECO:0000256" key="4">
    <source>
        <dbReference type="ARBA" id="ARBA00022989"/>
    </source>
</evidence>
<feature type="transmembrane region" description="Helical" evidence="6">
    <location>
        <begin position="191"/>
        <end position="209"/>
    </location>
</feature>
<proteinExistence type="predicted"/>
<feature type="transmembrane region" description="Helical" evidence="6">
    <location>
        <begin position="42"/>
        <end position="64"/>
    </location>
</feature>
<protein>
    <submittedName>
        <fullName evidence="8">VTT domain-containing protein</fullName>
    </submittedName>
</protein>
<evidence type="ECO:0000259" key="7">
    <source>
        <dbReference type="Pfam" id="PF09335"/>
    </source>
</evidence>
<dbReference type="Proteomes" id="UP001149400">
    <property type="component" value="Unassembled WGS sequence"/>
</dbReference>
<keyword evidence="3 6" id="KW-0812">Transmembrane</keyword>
<comment type="subcellular location">
    <subcellularLocation>
        <location evidence="1">Cell membrane</location>
        <topology evidence="1">Multi-pass membrane protein</topology>
    </subcellularLocation>
</comment>
<reference evidence="8" key="1">
    <citation type="submission" date="2021-12" db="EMBL/GenBank/DDBJ databases">
        <title>Enterovibrio ZSDZ35 sp. nov. and Enterovibrio ZSDZ42 sp. nov., isolated from coastal seawater in Qingdao.</title>
        <authorList>
            <person name="Zhang P."/>
        </authorList>
    </citation>
    <scope>NUCLEOTIDE SEQUENCE</scope>
    <source>
        <strain evidence="8">ZSDZ42</strain>
    </source>
</reference>
<comment type="caution">
    <text evidence="8">The sequence shown here is derived from an EMBL/GenBank/DDBJ whole genome shotgun (WGS) entry which is preliminary data.</text>
</comment>
<dbReference type="InterPro" id="IPR032816">
    <property type="entry name" value="VTT_dom"/>
</dbReference>
<sequence length="222" mass="24363">MTSLIKLMSLMAIFFASTFLVVNGLGWLSIESIERWLTAAESVSALVVAAIVISLLFLDLFIAVPTLSIMMLGGYFAGPYIGALAAFIGTFLAGVVGYGLSYFFGDRLLNVVIKDNARQQDLRQKFREHGVLMILLSRALPILPEVTACMAGISHMKFLTFVLSWVTVTLPYTLIAAYAGSISSLDNPKPAILTAVLLTSFFWCGWLLLNRYGFRKTVSSER</sequence>
<feature type="transmembrane region" description="Helical" evidence="6">
    <location>
        <begin position="158"/>
        <end position="179"/>
    </location>
</feature>
<keyword evidence="5 6" id="KW-0472">Membrane</keyword>
<evidence type="ECO:0000313" key="9">
    <source>
        <dbReference type="Proteomes" id="UP001149400"/>
    </source>
</evidence>
<dbReference type="RefSeq" id="WP_274167062.1">
    <property type="nucleotide sequence ID" value="NZ_JAJUBC010000052.1"/>
</dbReference>
<feature type="transmembrane region" description="Helical" evidence="6">
    <location>
        <begin position="7"/>
        <end position="30"/>
    </location>
</feature>
<keyword evidence="4 6" id="KW-1133">Transmembrane helix</keyword>
<organism evidence="8 9">
    <name type="scientific">Enterovibrio gelatinilyticus</name>
    <dbReference type="NCBI Taxonomy" id="2899819"/>
    <lineage>
        <taxon>Bacteria</taxon>
        <taxon>Pseudomonadati</taxon>
        <taxon>Pseudomonadota</taxon>
        <taxon>Gammaproteobacteria</taxon>
        <taxon>Vibrionales</taxon>
        <taxon>Vibrionaceae</taxon>
        <taxon>Enterovibrio</taxon>
    </lineage>
</organism>
<evidence type="ECO:0000256" key="1">
    <source>
        <dbReference type="ARBA" id="ARBA00004651"/>
    </source>
</evidence>
<evidence type="ECO:0000313" key="8">
    <source>
        <dbReference type="EMBL" id="MDD1796331.1"/>
    </source>
</evidence>
<evidence type="ECO:0000256" key="6">
    <source>
        <dbReference type="SAM" id="Phobius"/>
    </source>
</evidence>
<keyword evidence="2" id="KW-1003">Cell membrane</keyword>
<evidence type="ECO:0000256" key="3">
    <source>
        <dbReference type="ARBA" id="ARBA00022692"/>
    </source>
</evidence>
<feature type="transmembrane region" description="Helical" evidence="6">
    <location>
        <begin position="76"/>
        <end position="100"/>
    </location>
</feature>
<evidence type="ECO:0000256" key="2">
    <source>
        <dbReference type="ARBA" id="ARBA00022475"/>
    </source>
</evidence>
<name>A0ABT5R9C0_9GAMM</name>
<dbReference type="InterPro" id="IPR051311">
    <property type="entry name" value="DedA_domain"/>
</dbReference>
<feature type="domain" description="VTT" evidence="7">
    <location>
        <begin position="64"/>
        <end position="181"/>
    </location>
</feature>
<dbReference type="EMBL" id="JAJUBC010000052">
    <property type="protein sequence ID" value="MDD1796331.1"/>
    <property type="molecule type" value="Genomic_DNA"/>
</dbReference>
<accession>A0ABT5R9C0</accession>
<dbReference type="Pfam" id="PF09335">
    <property type="entry name" value="VTT_dom"/>
    <property type="match status" value="1"/>
</dbReference>
<dbReference type="PANTHER" id="PTHR42709">
    <property type="entry name" value="ALKALINE PHOSPHATASE LIKE PROTEIN"/>
    <property type="match status" value="1"/>
</dbReference>
<dbReference type="PANTHER" id="PTHR42709:SF6">
    <property type="entry name" value="UNDECAPRENYL PHOSPHATE TRANSPORTER A"/>
    <property type="match status" value="1"/>
</dbReference>
<keyword evidence="9" id="KW-1185">Reference proteome</keyword>